<dbReference type="GO" id="GO:0002926">
    <property type="term" value="P:tRNA wobble base 5-methoxycarbonylmethyl-2-thiouridinylation"/>
    <property type="evidence" value="ECO:0007669"/>
    <property type="project" value="TreeGrafter"/>
</dbReference>
<keyword evidence="2" id="KW-0004">4Fe-4S</keyword>
<keyword evidence="3" id="KW-0949">S-adenosyl-L-methionine</keyword>
<evidence type="ECO:0000256" key="4">
    <source>
        <dbReference type="ARBA" id="ARBA00022723"/>
    </source>
</evidence>
<dbReference type="SUPFAM" id="SSF102114">
    <property type="entry name" value="Radical SAM enzymes"/>
    <property type="match status" value="1"/>
</dbReference>
<protein>
    <submittedName>
        <fullName evidence="8">Radical SAM domain protein</fullName>
    </submittedName>
</protein>
<dbReference type="InterPro" id="IPR006638">
    <property type="entry name" value="Elp3/MiaA/NifB-like_rSAM"/>
</dbReference>
<accession>F2B0Q3</accession>
<dbReference type="GO" id="GO:0005737">
    <property type="term" value="C:cytoplasm"/>
    <property type="evidence" value="ECO:0007669"/>
    <property type="project" value="TreeGrafter"/>
</dbReference>
<evidence type="ECO:0000256" key="6">
    <source>
        <dbReference type="ARBA" id="ARBA00023014"/>
    </source>
</evidence>
<dbReference type="GO" id="GO:0051539">
    <property type="term" value="F:4 iron, 4 sulfur cluster binding"/>
    <property type="evidence" value="ECO:0007669"/>
    <property type="project" value="UniProtKB-KW"/>
</dbReference>
<comment type="cofactor">
    <cofactor evidence="1">
        <name>[4Fe-4S] cluster</name>
        <dbReference type="ChEBI" id="CHEBI:49883"/>
    </cofactor>
</comment>
<dbReference type="GO" id="GO:0003824">
    <property type="term" value="F:catalytic activity"/>
    <property type="evidence" value="ECO:0007669"/>
    <property type="project" value="InterPro"/>
</dbReference>
<evidence type="ECO:0000256" key="1">
    <source>
        <dbReference type="ARBA" id="ARBA00001966"/>
    </source>
</evidence>
<organism evidence="8 9">
    <name type="scientific">Rhodopirellula baltica WH47</name>
    <dbReference type="NCBI Taxonomy" id="991778"/>
    <lineage>
        <taxon>Bacteria</taxon>
        <taxon>Pseudomonadati</taxon>
        <taxon>Planctomycetota</taxon>
        <taxon>Planctomycetia</taxon>
        <taxon>Pirellulales</taxon>
        <taxon>Pirellulaceae</taxon>
        <taxon>Rhodopirellula</taxon>
    </lineage>
</organism>
<keyword evidence="6" id="KW-0411">Iron-sulfur</keyword>
<evidence type="ECO:0000256" key="5">
    <source>
        <dbReference type="ARBA" id="ARBA00023004"/>
    </source>
</evidence>
<dbReference type="PANTHER" id="PTHR11135">
    <property type="entry name" value="HISTONE ACETYLTRANSFERASE-RELATED"/>
    <property type="match status" value="1"/>
</dbReference>
<name>F2B0Q3_RHOBT</name>
<evidence type="ECO:0000256" key="3">
    <source>
        <dbReference type="ARBA" id="ARBA00022691"/>
    </source>
</evidence>
<reference evidence="8 9" key="1">
    <citation type="journal article" date="2013" name="Mar. Genomics">
        <title>Expression of sulfatases in Rhodopirellula baltica and the diversity of sulfatases in the genus Rhodopirellula.</title>
        <authorList>
            <person name="Wegner C.E."/>
            <person name="Richter-Heitmann T."/>
            <person name="Klindworth A."/>
            <person name="Klockow C."/>
            <person name="Richter M."/>
            <person name="Achstetter T."/>
            <person name="Glockner F.O."/>
            <person name="Harder J."/>
        </authorList>
    </citation>
    <scope>NUCLEOTIDE SEQUENCE [LARGE SCALE GENOMIC DNA]</scope>
    <source>
        <strain evidence="8 9">WH47</strain>
    </source>
</reference>
<comment type="caution">
    <text evidence="8">The sequence shown here is derived from an EMBL/GenBank/DDBJ whole genome shotgun (WGS) entry which is preliminary data.</text>
</comment>
<proteinExistence type="predicted"/>
<dbReference type="PATRIC" id="fig|991778.3.peg.5897"/>
<dbReference type="Proteomes" id="UP000006222">
    <property type="component" value="Unassembled WGS sequence"/>
</dbReference>
<keyword evidence="5" id="KW-0408">Iron</keyword>
<evidence type="ECO:0000313" key="8">
    <source>
        <dbReference type="EMBL" id="EGF24530.1"/>
    </source>
</evidence>
<feature type="domain" description="Elp3/MiaA/NifB-like radical SAM core" evidence="7">
    <location>
        <begin position="71"/>
        <end position="293"/>
    </location>
</feature>
<dbReference type="GO" id="GO:0046872">
    <property type="term" value="F:metal ion binding"/>
    <property type="evidence" value="ECO:0007669"/>
    <property type="project" value="UniProtKB-KW"/>
</dbReference>
<keyword evidence="4" id="KW-0479">Metal-binding</keyword>
<dbReference type="InterPro" id="IPR058240">
    <property type="entry name" value="rSAM_sf"/>
</dbReference>
<dbReference type="EMBL" id="AFAR01000286">
    <property type="protein sequence ID" value="EGF24530.1"/>
    <property type="molecule type" value="Genomic_DNA"/>
</dbReference>
<dbReference type="InterPro" id="IPR039661">
    <property type="entry name" value="ELP3"/>
</dbReference>
<sequence length="336" mass="38120">MADCIKINSMTRRESNLFTNPSPQEVLASREDATVVDLERRNRDANRPNSVFVELEAANRRRGQQPEMTQVLTLLLASSECSLRCTMCDLWRNTLSEPTPAGALPEQIRFGLRYWREQTGRESGGTIKLYNSGNFFDPRTTPSVDDDEILRLCEPFDRVVVENHPSIGTRRLFEFGKRLRGKLEIAVGLESIAPRMLDRLNKRLRPGQFFQFAQQLKEASIDLRVFLIHGLPWLAPMESYAWTIASARFAAAAGARHISLLPCRTGNGFMDRLANEGMFRPPDRKQMQIVMDALENDSRFDHGTVLTLDTWGLEPKPIELKQSVPAKTKIDATQDA</sequence>
<evidence type="ECO:0000259" key="7">
    <source>
        <dbReference type="SMART" id="SM00729"/>
    </source>
</evidence>
<dbReference type="PANTHER" id="PTHR11135:SF0">
    <property type="entry name" value="ELONGATOR COMPLEX PROTEIN 3"/>
    <property type="match status" value="1"/>
</dbReference>
<evidence type="ECO:0000256" key="2">
    <source>
        <dbReference type="ARBA" id="ARBA00022485"/>
    </source>
</evidence>
<gene>
    <name evidence="8" type="ORF">RBWH47_05340</name>
</gene>
<dbReference type="SMART" id="SM00729">
    <property type="entry name" value="Elp3"/>
    <property type="match status" value="1"/>
</dbReference>
<evidence type="ECO:0000313" key="9">
    <source>
        <dbReference type="Proteomes" id="UP000006222"/>
    </source>
</evidence>
<dbReference type="AlphaFoldDB" id="F2B0Q3"/>